<protein>
    <recommendedName>
        <fullName evidence="2">Methyl-accepting transducer domain-containing protein</fullName>
    </recommendedName>
</protein>
<evidence type="ECO:0000259" key="2">
    <source>
        <dbReference type="PROSITE" id="PS50111"/>
    </source>
</evidence>
<dbReference type="SUPFAM" id="SSF58104">
    <property type="entry name" value="Methyl-accepting chemotaxis protein (MCP) signaling domain"/>
    <property type="match status" value="1"/>
</dbReference>
<dbReference type="Gene3D" id="3.40.50.2300">
    <property type="match status" value="1"/>
</dbReference>
<name>A0ABZ3J220_SPOA4</name>
<dbReference type="Pfam" id="PF06506">
    <property type="entry name" value="PrpR_N"/>
    <property type="match status" value="1"/>
</dbReference>
<evidence type="ECO:0000256" key="1">
    <source>
        <dbReference type="PROSITE-ProRule" id="PRU00284"/>
    </source>
</evidence>
<evidence type="ECO:0000313" key="4">
    <source>
        <dbReference type="Proteomes" id="UP000216052"/>
    </source>
</evidence>
<dbReference type="PROSITE" id="PS50111">
    <property type="entry name" value="CHEMOTAXIS_TRANSDUC_2"/>
    <property type="match status" value="1"/>
</dbReference>
<dbReference type="Proteomes" id="UP000216052">
    <property type="component" value="Chromosome"/>
</dbReference>
<evidence type="ECO:0000313" key="3">
    <source>
        <dbReference type="EMBL" id="XFO72428.1"/>
    </source>
</evidence>
<accession>A0ABZ3J220</accession>
<dbReference type="EMBL" id="CP155571">
    <property type="protein sequence ID" value="XFO72428.1"/>
    <property type="molecule type" value="Genomic_DNA"/>
</dbReference>
<dbReference type="Gene3D" id="1.10.287.950">
    <property type="entry name" value="Methyl-accepting chemotaxis protein"/>
    <property type="match status" value="1"/>
</dbReference>
<dbReference type="SUPFAM" id="SSF159800">
    <property type="entry name" value="PrpR receptor domain-like"/>
    <property type="match status" value="1"/>
</dbReference>
<gene>
    <name evidence="3" type="ORF">SPACI_024800</name>
</gene>
<dbReference type="InterPro" id="IPR010524">
    <property type="entry name" value="Sig_transdc_resp-reg_PrpR_N"/>
</dbReference>
<sequence>MASLGQAQELVQNNSDAQVIIARGGTAAHLKDSVGKTIVHITASCSDLLVPVGKLNKLGFTDIGVVVRSNVLEEVIQDINLNFFKVILRPCESDDEIRHTIQELAKTGVKGIVTDKVGAKVAQQYGIAVEFLDSGIASITKSICEAVKILQAQEQALMREQERARQILQQVTGIYTALEQAAAAIEQLSASSQQLAASSEEVANNAKDAKEKINSIANILEIIRHVARQTNLLGLNAAIEAAPARAVADLQLLPMKRGS</sequence>
<reference evidence="3" key="1">
    <citation type="submission" date="2024-05" db="EMBL/GenBank/DDBJ databases">
        <title>Isolation and characterization of Sporomusa carbonis sp. nov., a carboxydotrophic hydrogenogen in the genus of Sporomusa isolated from a charcoal burning pile.</title>
        <authorList>
            <person name="Boeer T."/>
            <person name="Rosenbaum F."/>
            <person name="Eysell L."/>
            <person name="Mueller V."/>
            <person name="Daniel R."/>
            <person name="Poehlein A."/>
        </authorList>
    </citation>
    <scope>NUCLEOTIDE SEQUENCE [LARGE SCALE GENOMIC DNA]</scope>
    <source>
        <strain evidence="3">DSM 3132</strain>
    </source>
</reference>
<keyword evidence="4" id="KW-1185">Reference proteome</keyword>
<dbReference type="Gene3D" id="3.40.50.10660">
    <property type="entry name" value="PrpR receptor domain-like"/>
    <property type="match status" value="1"/>
</dbReference>
<keyword evidence="1" id="KW-0807">Transducer</keyword>
<organism evidence="3 4">
    <name type="scientific">Sporomusa acidovorans (strain ATCC 49682 / DSM 3132 / Mol)</name>
    <dbReference type="NCBI Taxonomy" id="1123286"/>
    <lineage>
        <taxon>Bacteria</taxon>
        <taxon>Bacillati</taxon>
        <taxon>Bacillota</taxon>
        <taxon>Negativicutes</taxon>
        <taxon>Selenomonadales</taxon>
        <taxon>Sporomusaceae</taxon>
        <taxon>Sporomusa</taxon>
    </lineage>
</organism>
<feature type="domain" description="Methyl-accepting transducer" evidence="2">
    <location>
        <begin position="128"/>
        <end position="259"/>
    </location>
</feature>
<dbReference type="InterPro" id="IPR004089">
    <property type="entry name" value="MCPsignal_dom"/>
</dbReference>
<proteinExistence type="predicted"/>